<sequence>MGSVNIKQILKCFNVDQYVDSYRALLPNVCRNSRFLSPGGSAEGLLGMSTPRAALCQYTECVSVDYAPRLAEIPSQYQLESLSEMFVFDYPKFYKRYSGEELCSLAKSSPVREPVATNPHEVYSQYVSEMLY</sequence>
<accession>A0A3P8EB42</accession>
<gene>
    <name evidence="1" type="ORF">HPBE_LOCUS27144</name>
</gene>
<protein>
    <submittedName>
        <fullName evidence="1">Uncharacterized protein</fullName>
    </submittedName>
</protein>
<proteinExistence type="predicted"/>
<reference evidence="1" key="1">
    <citation type="submission" date="2018-11" db="EMBL/GenBank/DDBJ databases">
        <authorList>
            <consortium name="Pathogen Informatics"/>
        </authorList>
    </citation>
    <scope>NUCLEOTIDE SEQUENCE [LARGE SCALE GENOMIC DNA]</scope>
</reference>
<dbReference type="OrthoDB" id="5830383at2759"/>
<dbReference type="AlphaFoldDB" id="A0A3P8EB42"/>
<name>A0A3P8EB42_HELPZ</name>
<organism evidence="1">
    <name type="scientific">Heligmosomoides polygyrus</name>
    <name type="common">Parasitic roundworm</name>
    <dbReference type="NCBI Taxonomy" id="6339"/>
    <lineage>
        <taxon>Eukaryota</taxon>
        <taxon>Metazoa</taxon>
        <taxon>Ecdysozoa</taxon>
        <taxon>Nematoda</taxon>
        <taxon>Chromadorea</taxon>
        <taxon>Rhabditida</taxon>
        <taxon>Rhabditina</taxon>
        <taxon>Rhabditomorpha</taxon>
        <taxon>Strongyloidea</taxon>
        <taxon>Heligmosomidae</taxon>
        <taxon>Heligmosomoides</taxon>
    </lineage>
</organism>
<evidence type="ECO:0000313" key="1">
    <source>
        <dbReference type="EMBL" id="VDP61307.1"/>
    </source>
</evidence>
<dbReference type="EMBL" id="UZAH01042174">
    <property type="protein sequence ID" value="VDP61307.1"/>
    <property type="molecule type" value="Genomic_DNA"/>
</dbReference>